<organism evidence="2">
    <name type="scientific">Strongyloides ratti</name>
    <name type="common">Parasitic roundworm</name>
    <dbReference type="NCBI Taxonomy" id="34506"/>
    <lineage>
        <taxon>Eukaryota</taxon>
        <taxon>Metazoa</taxon>
        <taxon>Ecdysozoa</taxon>
        <taxon>Nematoda</taxon>
        <taxon>Chromadorea</taxon>
        <taxon>Rhabditida</taxon>
        <taxon>Tylenchina</taxon>
        <taxon>Panagrolaimomorpha</taxon>
        <taxon>Strongyloidoidea</taxon>
        <taxon>Strongyloididae</taxon>
        <taxon>Strongyloides</taxon>
    </lineage>
</organism>
<name>A0A090LJ52_STRRB</name>
<evidence type="ECO:0000256" key="1">
    <source>
        <dbReference type="SAM" id="Phobius"/>
    </source>
</evidence>
<protein>
    <submittedName>
        <fullName evidence="4">7TM GPCR, serpentine receptor class x (Srx) family-containing protein</fullName>
    </submittedName>
</protein>
<sequence length="244" mass="29198">MNKSIPTILERFLGSLLQTSFMLAILTTLFLTLNRFYIFYENILIKFIIYSFVKNITIFITIALGISLFITYLFHEYGLEYNIHSRSWNYIMDQDDPIPIYEFEYLYTLIILSICFIFYIIIFIRITNNRIIVDKTNNKLFKCSDIRILIHIIFIFLFNTILEIFWWYLPNWFEGFDLSGAILNYAWIIYSGMNTLLNIIFISQINEEFKKIFTCQSDHIFSNCCKNQCKFLNTSNVKNITIKI</sequence>
<feature type="transmembrane region" description="Helical" evidence="1">
    <location>
        <begin position="105"/>
        <end position="127"/>
    </location>
</feature>
<evidence type="ECO:0000313" key="2">
    <source>
        <dbReference type="EMBL" id="CEF69728.1"/>
    </source>
</evidence>
<dbReference type="AlphaFoldDB" id="A0A090LJ52"/>
<dbReference type="SUPFAM" id="SSF81321">
    <property type="entry name" value="Family A G protein-coupled receptor-like"/>
    <property type="match status" value="1"/>
</dbReference>
<dbReference type="CTD" id="36382099"/>
<gene>
    <name evidence="2 4 5" type="ORF">SRAE_2000437500</name>
</gene>
<feature type="transmembrane region" description="Helical" evidence="1">
    <location>
        <begin position="181"/>
        <end position="202"/>
    </location>
</feature>
<feature type="transmembrane region" description="Helical" evidence="1">
    <location>
        <begin position="148"/>
        <end position="169"/>
    </location>
</feature>
<dbReference type="RefSeq" id="XP_024508927.1">
    <property type="nucleotide sequence ID" value="XM_024643237.1"/>
</dbReference>
<dbReference type="Proteomes" id="UP000035682">
    <property type="component" value="Unplaced"/>
</dbReference>
<keyword evidence="1" id="KW-1133">Transmembrane helix</keyword>
<evidence type="ECO:0000313" key="3">
    <source>
        <dbReference type="Proteomes" id="UP000035682"/>
    </source>
</evidence>
<accession>A0A090LJ52</accession>
<proteinExistence type="predicted"/>
<reference evidence="2 3" key="1">
    <citation type="submission" date="2014-09" db="EMBL/GenBank/DDBJ databases">
        <authorList>
            <person name="Martin A.A."/>
        </authorList>
    </citation>
    <scope>NUCLEOTIDE SEQUENCE</scope>
    <source>
        <strain evidence="3">ED321</strain>
        <strain evidence="2">ED321 Heterogonic</strain>
    </source>
</reference>
<dbReference type="EMBL" id="LN609529">
    <property type="protein sequence ID" value="CEF69728.1"/>
    <property type="molecule type" value="Genomic_DNA"/>
</dbReference>
<keyword evidence="1" id="KW-0812">Transmembrane</keyword>
<keyword evidence="3" id="KW-1185">Reference proteome</keyword>
<keyword evidence="1" id="KW-0472">Membrane</keyword>
<evidence type="ECO:0000313" key="5">
    <source>
        <dbReference type="WormBase" id="SRAE_2000437500"/>
    </source>
</evidence>
<feature type="transmembrane region" description="Helical" evidence="1">
    <location>
        <begin position="52"/>
        <end position="74"/>
    </location>
</feature>
<dbReference type="WBParaSite" id="SRAE_2000437500.1">
    <property type="protein sequence ID" value="SRAE_2000437500.1"/>
    <property type="gene ID" value="WBGene00264606"/>
</dbReference>
<evidence type="ECO:0000313" key="4">
    <source>
        <dbReference type="WBParaSite" id="SRAE_2000437500.1"/>
    </source>
</evidence>
<reference evidence="4" key="2">
    <citation type="submission" date="2020-12" db="UniProtKB">
        <authorList>
            <consortium name="WormBaseParasite"/>
        </authorList>
    </citation>
    <scope>IDENTIFICATION</scope>
</reference>
<dbReference type="Gene3D" id="1.20.1070.10">
    <property type="entry name" value="Rhodopsin 7-helix transmembrane proteins"/>
    <property type="match status" value="1"/>
</dbReference>
<dbReference type="GeneID" id="36382099"/>
<dbReference type="WormBase" id="SRAE_2000437500">
    <property type="protein sequence ID" value="SRP11691"/>
    <property type="gene ID" value="WBGene00264606"/>
</dbReference>
<feature type="transmembrane region" description="Helical" evidence="1">
    <location>
        <begin position="20"/>
        <end position="40"/>
    </location>
</feature>